<sequence>MTVLIESLNKYKIPLKTLDNLPKSTQIKNSENISRKNSKEITSVTFGRTNNDLKHLEIGSRMPIKEGLILLSNSALSRKRIERFSSATSSRQIDVLPRIITRNDIRNKLLAFEKKYNKTSDKFYSDWKQGKAIDNLDTLKWATYYEMWKQKYFM</sequence>
<organism evidence="1 2">
    <name type="scientific">Candidatus Methanoperedens nitratireducens</name>
    <dbReference type="NCBI Taxonomy" id="1392998"/>
    <lineage>
        <taxon>Archaea</taxon>
        <taxon>Methanobacteriati</taxon>
        <taxon>Methanobacteriota</taxon>
        <taxon>Stenosarchaea group</taxon>
        <taxon>Methanomicrobia</taxon>
        <taxon>Methanosarcinales</taxon>
        <taxon>ANME-2 cluster</taxon>
        <taxon>Candidatus Methanoperedentaceae</taxon>
        <taxon>Candidatus Methanoperedens</taxon>
    </lineage>
</organism>
<dbReference type="AlphaFoldDB" id="A0A0P7ZD72"/>
<dbReference type="Proteomes" id="UP000050360">
    <property type="component" value="Unassembled WGS sequence"/>
</dbReference>
<comment type="caution">
    <text evidence="1">The sequence shown here is derived from an EMBL/GenBank/DDBJ whole genome shotgun (WGS) entry which is preliminary data.</text>
</comment>
<name>A0A0P7ZD72_9EURY</name>
<evidence type="ECO:0000313" key="1">
    <source>
        <dbReference type="EMBL" id="KPQ41423.1"/>
    </source>
</evidence>
<protein>
    <submittedName>
        <fullName evidence="1">Uncharacterized protein</fullName>
    </submittedName>
</protein>
<evidence type="ECO:0000313" key="2">
    <source>
        <dbReference type="Proteomes" id="UP000050360"/>
    </source>
</evidence>
<reference evidence="1 2" key="1">
    <citation type="submission" date="2015-09" db="EMBL/GenBank/DDBJ databases">
        <title>A metagenomics-based metabolic model of nitrate-dependent anaerobic oxidation of methane by Methanoperedens-like archaea.</title>
        <authorList>
            <person name="Arshad A."/>
            <person name="Speth D.R."/>
            <person name="De Graaf R.M."/>
            <person name="Op Den Camp H.J."/>
            <person name="Jetten M.S."/>
            <person name="Welte C.U."/>
        </authorList>
    </citation>
    <scope>NUCLEOTIDE SEQUENCE [LARGE SCALE GENOMIC DNA]</scope>
</reference>
<accession>A0A0P7ZD72</accession>
<dbReference type="EMBL" id="LKCM01000362">
    <property type="protein sequence ID" value="KPQ41423.1"/>
    <property type="molecule type" value="Genomic_DNA"/>
</dbReference>
<gene>
    <name evidence="1" type="ORF">MPEBLZ_04022</name>
</gene>
<proteinExistence type="predicted"/>